<organism evidence="1 2">
    <name type="scientific">Dyadobacter koreensis</name>
    <dbReference type="NCBI Taxonomy" id="408657"/>
    <lineage>
        <taxon>Bacteria</taxon>
        <taxon>Pseudomonadati</taxon>
        <taxon>Bacteroidota</taxon>
        <taxon>Cytophagia</taxon>
        <taxon>Cytophagales</taxon>
        <taxon>Spirosomataceae</taxon>
        <taxon>Dyadobacter</taxon>
    </lineage>
</organism>
<dbReference type="Proteomes" id="UP000199532">
    <property type="component" value="Unassembled WGS sequence"/>
</dbReference>
<gene>
    <name evidence="1" type="ORF">SAMN04487995_0403</name>
</gene>
<dbReference type="EMBL" id="FNXY01000001">
    <property type="protein sequence ID" value="SEI40042.1"/>
    <property type="molecule type" value="Genomic_DNA"/>
</dbReference>
<dbReference type="AlphaFoldDB" id="A0A1H6QM33"/>
<reference evidence="1 2" key="1">
    <citation type="submission" date="2016-10" db="EMBL/GenBank/DDBJ databases">
        <authorList>
            <person name="de Groot N.N."/>
        </authorList>
    </citation>
    <scope>NUCLEOTIDE SEQUENCE [LARGE SCALE GENOMIC DNA]</scope>
    <source>
        <strain evidence="1 2">DSM 19938</strain>
    </source>
</reference>
<evidence type="ECO:0000313" key="1">
    <source>
        <dbReference type="EMBL" id="SEI40042.1"/>
    </source>
</evidence>
<sequence>MLPTGTVENVVASIVYTNTTPGIYANGHLVTKLTNGYFPRITMAQFPIVAPRSYYSLHLGQTTQGGHFDGAKTSFIEGTHNTLFQYKFAIILEVLAMITLPTIGQV</sequence>
<keyword evidence="2" id="KW-1185">Reference proteome</keyword>
<name>A0A1H6QM33_9BACT</name>
<accession>A0A1H6QM33</accession>
<protein>
    <submittedName>
        <fullName evidence="1">Uncharacterized protein</fullName>
    </submittedName>
</protein>
<dbReference type="STRING" id="408657.SAMN04487995_0403"/>
<proteinExistence type="predicted"/>
<evidence type="ECO:0000313" key="2">
    <source>
        <dbReference type="Proteomes" id="UP000199532"/>
    </source>
</evidence>